<sequence>MNGIVLPVAVLVLSIGSIIGAFFMQNRIQKKNVRITDEQRKEQEKRTAQDFVNVKEIKDIFLYTNDNFICTYIKVQPFSYDLLTLREKKVVTKNLTAELSQVNRPFKFIAVSRPVDISAIVNQYNELLMETTDQVQKQLLRNGIYQLNEFAMSGEVMQREFYYMLWDHAEDPYDIRKVTKEFLEHLENAGLKGEILRGNEIVKLCNLVNNPAYADKDTWNTNCVPYMDLAEE</sequence>
<name>A0A1H9Y9G3_9FIRM</name>
<evidence type="ECO:0000256" key="1">
    <source>
        <dbReference type="SAM" id="Phobius"/>
    </source>
</evidence>
<evidence type="ECO:0000313" key="3">
    <source>
        <dbReference type="Proteomes" id="UP000199800"/>
    </source>
</evidence>
<protein>
    <submittedName>
        <fullName evidence="2">Uncharacterized protein</fullName>
    </submittedName>
</protein>
<organism evidence="2 3">
    <name type="scientific">[Clostridium] polysaccharolyticum</name>
    <dbReference type="NCBI Taxonomy" id="29364"/>
    <lineage>
        <taxon>Bacteria</taxon>
        <taxon>Bacillati</taxon>
        <taxon>Bacillota</taxon>
        <taxon>Clostridia</taxon>
        <taxon>Lachnospirales</taxon>
        <taxon>Lachnospiraceae</taxon>
    </lineage>
</organism>
<keyword evidence="1" id="KW-0472">Membrane</keyword>
<keyword evidence="3" id="KW-1185">Reference proteome</keyword>
<dbReference type="Proteomes" id="UP000199800">
    <property type="component" value="Unassembled WGS sequence"/>
</dbReference>
<dbReference type="STRING" id="29364.SAMN04487772_101229"/>
<keyword evidence="1" id="KW-1133">Transmembrane helix</keyword>
<feature type="transmembrane region" description="Helical" evidence="1">
    <location>
        <begin position="6"/>
        <end position="24"/>
    </location>
</feature>
<evidence type="ECO:0000313" key="2">
    <source>
        <dbReference type="EMBL" id="SES65470.1"/>
    </source>
</evidence>
<gene>
    <name evidence="2" type="ORF">SAMN04487772_101229</name>
</gene>
<dbReference type="RefSeq" id="WP_092475203.1">
    <property type="nucleotide sequence ID" value="NZ_FOHN01000001.1"/>
</dbReference>
<reference evidence="2 3" key="1">
    <citation type="submission" date="2016-10" db="EMBL/GenBank/DDBJ databases">
        <authorList>
            <person name="de Groot N.N."/>
        </authorList>
    </citation>
    <scope>NUCLEOTIDE SEQUENCE [LARGE SCALE GENOMIC DNA]</scope>
    <source>
        <strain evidence="2 3">DSM 1801</strain>
    </source>
</reference>
<dbReference type="OrthoDB" id="2578816at2"/>
<dbReference type="EMBL" id="FOHN01000001">
    <property type="protein sequence ID" value="SES65470.1"/>
    <property type="molecule type" value="Genomic_DNA"/>
</dbReference>
<accession>A0A1H9Y9G3</accession>
<proteinExistence type="predicted"/>
<dbReference type="AlphaFoldDB" id="A0A1H9Y9G3"/>
<keyword evidence="1" id="KW-0812">Transmembrane</keyword>